<evidence type="ECO:0000313" key="3">
    <source>
        <dbReference type="Proteomes" id="UP000816034"/>
    </source>
</evidence>
<protein>
    <submittedName>
        <fullName evidence="2">Uncharacterized protein</fullName>
    </submittedName>
</protein>
<dbReference type="Proteomes" id="UP000816034">
    <property type="component" value="Unassembled WGS sequence"/>
</dbReference>
<dbReference type="RefSeq" id="XP_044547176.1">
    <property type="nucleotide sequence ID" value="XM_044696350.1"/>
</dbReference>
<gene>
    <name evidence="2" type="ORF">C9374_006485</name>
</gene>
<comment type="caution">
    <text evidence="2">The sequence shown here is derived from an EMBL/GenBank/DDBJ whole genome shotgun (WGS) entry which is preliminary data.</text>
</comment>
<dbReference type="AlphaFoldDB" id="A0AA88GIB5"/>
<sequence>MPSHKRKQQPNQPKGDKNNKKLKNNSISKTNSMNYVIEHPPYLNRYNVPKILACQKQELQHVWSFKTTPDVVLGHSVVDIYDDQIDHHGSGVIYISAKDYILVLNGHNGQLLKKIGSFLFGHGAGLKLVLDGNRNLLACEYKRTHKLITRDGHIIMKIKRHPITM</sequence>
<name>A0AA88GIB5_NAELO</name>
<reference evidence="2 3" key="1">
    <citation type="journal article" date="2018" name="BMC Genomics">
        <title>The genome of Naegleria lovaniensis, the basis for a comparative approach to unravel pathogenicity factors of the human pathogenic amoeba N. fowleri.</title>
        <authorList>
            <person name="Liechti N."/>
            <person name="Schurch N."/>
            <person name="Bruggmann R."/>
            <person name="Wittwer M."/>
        </authorList>
    </citation>
    <scope>NUCLEOTIDE SEQUENCE [LARGE SCALE GENOMIC DNA]</scope>
    <source>
        <strain evidence="2 3">ATCC 30569</strain>
    </source>
</reference>
<feature type="region of interest" description="Disordered" evidence="1">
    <location>
        <begin position="1"/>
        <end position="30"/>
    </location>
</feature>
<dbReference type="GeneID" id="68098939"/>
<accession>A0AA88GIB5</accession>
<evidence type="ECO:0000313" key="2">
    <source>
        <dbReference type="EMBL" id="KAG2381496.1"/>
    </source>
</evidence>
<dbReference type="EMBL" id="PYSW02000027">
    <property type="protein sequence ID" value="KAG2381496.1"/>
    <property type="molecule type" value="Genomic_DNA"/>
</dbReference>
<organism evidence="2 3">
    <name type="scientific">Naegleria lovaniensis</name>
    <name type="common">Amoeba</name>
    <dbReference type="NCBI Taxonomy" id="51637"/>
    <lineage>
        <taxon>Eukaryota</taxon>
        <taxon>Discoba</taxon>
        <taxon>Heterolobosea</taxon>
        <taxon>Tetramitia</taxon>
        <taxon>Eutetramitia</taxon>
        <taxon>Vahlkampfiidae</taxon>
        <taxon>Naegleria</taxon>
    </lineage>
</organism>
<proteinExistence type="predicted"/>
<keyword evidence="3" id="KW-1185">Reference proteome</keyword>
<evidence type="ECO:0000256" key="1">
    <source>
        <dbReference type="SAM" id="MobiDB-lite"/>
    </source>
</evidence>